<name>A0ABQ4Q0Z4_9BURK</name>
<dbReference type="RefSeq" id="WP_220806616.1">
    <property type="nucleotide sequence ID" value="NZ_BPMK01000002.1"/>
</dbReference>
<evidence type="ECO:0000313" key="1">
    <source>
        <dbReference type="EMBL" id="GIZ50434.1"/>
    </source>
</evidence>
<sequence>MLPPSSALHDTGARAPSQLESLIGWRRLQLQALHRLRLQLAAIQDGGVAPPAGCRVESCAGGMPRVLAGDMMLDTRFLEQPELLALGSMLQGHAGACRDMAGALRRRVAERIDELNQLNRCSFEVLRIIGACRQSPPRP</sequence>
<keyword evidence="2" id="KW-1185">Reference proteome</keyword>
<protein>
    <submittedName>
        <fullName evidence="1">Uncharacterized protein</fullName>
    </submittedName>
</protein>
<organism evidence="1 2">
    <name type="scientific">Noviherbaspirillum aridicola</name>
    <dbReference type="NCBI Taxonomy" id="2849687"/>
    <lineage>
        <taxon>Bacteria</taxon>
        <taxon>Pseudomonadati</taxon>
        <taxon>Pseudomonadota</taxon>
        <taxon>Betaproteobacteria</taxon>
        <taxon>Burkholderiales</taxon>
        <taxon>Oxalobacteraceae</taxon>
        <taxon>Noviherbaspirillum</taxon>
    </lineage>
</organism>
<evidence type="ECO:0000313" key="2">
    <source>
        <dbReference type="Proteomes" id="UP000887222"/>
    </source>
</evidence>
<gene>
    <name evidence="1" type="ORF">NCCP691_04480</name>
</gene>
<dbReference type="EMBL" id="BPMK01000002">
    <property type="protein sequence ID" value="GIZ50434.1"/>
    <property type="molecule type" value="Genomic_DNA"/>
</dbReference>
<accession>A0ABQ4Q0Z4</accession>
<comment type="caution">
    <text evidence="1">The sequence shown here is derived from an EMBL/GenBank/DDBJ whole genome shotgun (WGS) entry which is preliminary data.</text>
</comment>
<proteinExistence type="predicted"/>
<reference evidence="1 2" key="1">
    <citation type="journal article" date="2022" name="Int. J. Syst. Evol. Microbiol.">
        <title>Noviherbaspirillum aridicola sp. nov., isolated from an arid soil in Pakistan.</title>
        <authorList>
            <person name="Khan I.U."/>
            <person name="Saqib M."/>
            <person name="Amin A."/>
            <person name="Hussain F."/>
            <person name="Li L."/>
            <person name="Liu Y.H."/>
            <person name="Fang B.Z."/>
            <person name="Ahmed I."/>
            <person name="Li W.J."/>
        </authorList>
    </citation>
    <scope>NUCLEOTIDE SEQUENCE [LARGE SCALE GENOMIC DNA]</scope>
    <source>
        <strain evidence="1 2">NCCP-691</strain>
    </source>
</reference>
<dbReference type="Proteomes" id="UP000887222">
    <property type="component" value="Unassembled WGS sequence"/>
</dbReference>